<evidence type="ECO:0000313" key="1">
    <source>
        <dbReference type="EMBL" id="GFD51634.1"/>
    </source>
</evidence>
<organism evidence="1">
    <name type="scientific">Tanacetum cinerariifolium</name>
    <name type="common">Dalmatian daisy</name>
    <name type="synonym">Chrysanthemum cinerariifolium</name>
    <dbReference type="NCBI Taxonomy" id="118510"/>
    <lineage>
        <taxon>Eukaryota</taxon>
        <taxon>Viridiplantae</taxon>
        <taxon>Streptophyta</taxon>
        <taxon>Embryophyta</taxon>
        <taxon>Tracheophyta</taxon>
        <taxon>Spermatophyta</taxon>
        <taxon>Magnoliopsida</taxon>
        <taxon>eudicotyledons</taxon>
        <taxon>Gunneridae</taxon>
        <taxon>Pentapetalae</taxon>
        <taxon>asterids</taxon>
        <taxon>campanulids</taxon>
        <taxon>Asterales</taxon>
        <taxon>Asteraceae</taxon>
        <taxon>Asteroideae</taxon>
        <taxon>Anthemideae</taxon>
        <taxon>Anthemidinae</taxon>
        <taxon>Tanacetum</taxon>
    </lineage>
</organism>
<reference evidence="1" key="1">
    <citation type="journal article" date="2019" name="Sci. Rep.">
        <title>Draft genome of Tanacetum cinerariifolium, the natural source of mosquito coil.</title>
        <authorList>
            <person name="Yamashiro T."/>
            <person name="Shiraishi A."/>
            <person name="Satake H."/>
            <person name="Nakayama K."/>
        </authorList>
    </citation>
    <scope>NUCLEOTIDE SEQUENCE</scope>
</reference>
<dbReference type="EMBL" id="BKCJ011772559">
    <property type="protein sequence ID" value="GFD51634.1"/>
    <property type="molecule type" value="Genomic_DNA"/>
</dbReference>
<feature type="non-terminal residue" evidence="1">
    <location>
        <position position="1"/>
    </location>
</feature>
<protein>
    <submittedName>
        <fullName evidence="1">Uncharacterized protein</fullName>
    </submittedName>
</protein>
<proteinExistence type="predicted"/>
<gene>
    <name evidence="1" type="ORF">Tci_923603</name>
</gene>
<dbReference type="AlphaFoldDB" id="A0A699X4T0"/>
<comment type="caution">
    <text evidence="1">The sequence shown here is derived from an EMBL/GenBank/DDBJ whole genome shotgun (WGS) entry which is preliminary data.</text>
</comment>
<sequence>TEHLTIQVIDRGGEKQQRTDRPAVFADGLADHGRLTDALRMSGLVQVHGITLLFGFG</sequence>
<name>A0A699X4T0_TANCI</name>
<accession>A0A699X4T0</accession>